<keyword evidence="3" id="KW-1185">Reference proteome</keyword>
<evidence type="ECO:0000259" key="1">
    <source>
        <dbReference type="PROSITE" id="PS51186"/>
    </source>
</evidence>
<name>A0A375I5X2_9ACTN</name>
<feature type="domain" description="N-acetyltransferase" evidence="1">
    <location>
        <begin position="20"/>
        <end position="185"/>
    </location>
</feature>
<dbReference type="Proteomes" id="UP000265962">
    <property type="component" value="Unassembled WGS sequence"/>
</dbReference>
<keyword evidence="2" id="KW-0808">Transferase</keyword>
<dbReference type="EMBL" id="OMOH01000010">
    <property type="protein sequence ID" value="SPF69233.1"/>
    <property type="molecule type" value="Genomic_DNA"/>
</dbReference>
<evidence type="ECO:0000313" key="2">
    <source>
        <dbReference type="EMBL" id="SPF69233.1"/>
    </source>
</evidence>
<dbReference type="InterPro" id="IPR016181">
    <property type="entry name" value="Acyl_CoA_acyltransferase"/>
</dbReference>
<protein>
    <submittedName>
        <fullName evidence="2">Acetyltransferase (GNAT) family</fullName>
        <ecNumber evidence="2">2.3.1.-</ecNumber>
    </submittedName>
</protein>
<dbReference type="InterPro" id="IPR000182">
    <property type="entry name" value="GNAT_dom"/>
</dbReference>
<evidence type="ECO:0000313" key="3">
    <source>
        <dbReference type="Proteomes" id="UP000265962"/>
    </source>
</evidence>
<reference evidence="3" key="1">
    <citation type="submission" date="2018-02" db="EMBL/GenBank/DDBJ databases">
        <authorList>
            <person name="Hornung B."/>
        </authorList>
    </citation>
    <scope>NUCLEOTIDE SEQUENCE [LARGE SCALE GENOMIC DNA]</scope>
</reference>
<dbReference type="Gene3D" id="3.40.630.30">
    <property type="match status" value="1"/>
</dbReference>
<gene>
    <name evidence="2" type="ORF">PROPJV5_2194</name>
</gene>
<proteinExistence type="predicted"/>
<organism evidence="2 3">
    <name type="scientific">Propionibacterium ruminifibrarum</name>
    <dbReference type="NCBI Taxonomy" id="1962131"/>
    <lineage>
        <taxon>Bacteria</taxon>
        <taxon>Bacillati</taxon>
        <taxon>Actinomycetota</taxon>
        <taxon>Actinomycetes</taxon>
        <taxon>Propionibacteriales</taxon>
        <taxon>Propionibacteriaceae</taxon>
        <taxon>Propionibacterium</taxon>
    </lineage>
</organism>
<accession>A0A375I5X2</accession>
<keyword evidence="2" id="KW-0012">Acyltransferase</keyword>
<dbReference type="RefSeq" id="WP_239018478.1">
    <property type="nucleotide sequence ID" value="NZ_OMOH01000010.1"/>
</dbReference>
<dbReference type="GO" id="GO:0016747">
    <property type="term" value="F:acyltransferase activity, transferring groups other than amino-acyl groups"/>
    <property type="evidence" value="ECO:0007669"/>
    <property type="project" value="InterPro"/>
</dbReference>
<dbReference type="AlphaFoldDB" id="A0A375I5X2"/>
<dbReference type="EC" id="2.3.1.-" evidence="2"/>
<dbReference type="SUPFAM" id="SSF55729">
    <property type="entry name" value="Acyl-CoA N-acyltransferases (Nat)"/>
    <property type="match status" value="1"/>
</dbReference>
<dbReference type="Pfam" id="PF00583">
    <property type="entry name" value="Acetyltransf_1"/>
    <property type="match status" value="1"/>
</dbReference>
<dbReference type="PROSITE" id="PS51186">
    <property type="entry name" value="GNAT"/>
    <property type="match status" value="1"/>
</dbReference>
<sequence length="185" mass="19623">MSEHPHDDAARRHAHGPEPGFARLAMADEAERIAELQAGAWARAGLAAQLPDPAAMSAAWLSAIVAPPLATYRVLVATAQDHRTVLGFAAIGPSEDPDADPTDAVVGEFVIGRTGRGHGSRLLNAVVDTLRADGFERATWWVPTTDDDLRAFLTGSGWAPDGAHREIGPEDGSTSLRQVRLHTAI</sequence>